<name>A0A9D4H7J4_DREPO</name>
<dbReference type="EMBL" id="JAIWYP010000004">
    <property type="protein sequence ID" value="KAH3829930.1"/>
    <property type="molecule type" value="Genomic_DNA"/>
</dbReference>
<comment type="caution">
    <text evidence="2">The sequence shown here is derived from an EMBL/GenBank/DDBJ whole genome shotgun (WGS) entry which is preliminary data.</text>
</comment>
<keyword evidence="3" id="KW-1185">Reference proteome</keyword>
<evidence type="ECO:0000313" key="3">
    <source>
        <dbReference type="Proteomes" id="UP000828390"/>
    </source>
</evidence>
<reference evidence="2" key="1">
    <citation type="journal article" date="2019" name="bioRxiv">
        <title>The Genome of the Zebra Mussel, Dreissena polymorpha: A Resource for Invasive Species Research.</title>
        <authorList>
            <person name="McCartney M.A."/>
            <person name="Auch B."/>
            <person name="Kono T."/>
            <person name="Mallez S."/>
            <person name="Zhang Y."/>
            <person name="Obille A."/>
            <person name="Becker A."/>
            <person name="Abrahante J.E."/>
            <person name="Garbe J."/>
            <person name="Badalamenti J.P."/>
            <person name="Herman A."/>
            <person name="Mangelson H."/>
            <person name="Liachko I."/>
            <person name="Sullivan S."/>
            <person name="Sone E.D."/>
            <person name="Koren S."/>
            <person name="Silverstein K.A.T."/>
            <person name="Beckman K.B."/>
            <person name="Gohl D.M."/>
        </authorList>
    </citation>
    <scope>NUCLEOTIDE SEQUENCE</scope>
    <source>
        <strain evidence="2">Duluth1</strain>
        <tissue evidence="2">Whole animal</tissue>
    </source>
</reference>
<reference evidence="2" key="2">
    <citation type="submission" date="2020-11" db="EMBL/GenBank/DDBJ databases">
        <authorList>
            <person name="McCartney M.A."/>
            <person name="Auch B."/>
            <person name="Kono T."/>
            <person name="Mallez S."/>
            <person name="Becker A."/>
            <person name="Gohl D.M."/>
            <person name="Silverstein K.A.T."/>
            <person name="Koren S."/>
            <person name="Bechman K.B."/>
            <person name="Herman A."/>
            <person name="Abrahante J.E."/>
            <person name="Garbe J."/>
        </authorList>
    </citation>
    <scope>NUCLEOTIDE SEQUENCE</scope>
    <source>
        <strain evidence="2">Duluth1</strain>
        <tissue evidence="2">Whole animal</tissue>
    </source>
</reference>
<evidence type="ECO:0000313" key="2">
    <source>
        <dbReference type="EMBL" id="KAH3829930.1"/>
    </source>
</evidence>
<proteinExistence type="predicted"/>
<protein>
    <submittedName>
        <fullName evidence="2">Uncharacterized protein</fullName>
    </submittedName>
</protein>
<evidence type="ECO:0000256" key="1">
    <source>
        <dbReference type="SAM" id="MobiDB-lite"/>
    </source>
</evidence>
<sequence>MRGEFYNQYPDNFRPSLVIFSYNAPCTCAKNNCALVVSEFGKAAKENVYVGYSHVFSTTDEEMSVRLMESAGVHVVQLGELRCYAVSMNACDRYIHQETYQEMEHQCLASMTYDQAQTVMNSPIDKNENKRDVLSPLSHFRQKKIIKRLKRKQSKQQSKRLMNNLHRN</sequence>
<feature type="compositionally biased region" description="Basic residues" evidence="1">
    <location>
        <begin position="148"/>
        <end position="158"/>
    </location>
</feature>
<dbReference type="Proteomes" id="UP000828390">
    <property type="component" value="Unassembled WGS sequence"/>
</dbReference>
<organism evidence="2 3">
    <name type="scientific">Dreissena polymorpha</name>
    <name type="common">Zebra mussel</name>
    <name type="synonym">Mytilus polymorpha</name>
    <dbReference type="NCBI Taxonomy" id="45954"/>
    <lineage>
        <taxon>Eukaryota</taxon>
        <taxon>Metazoa</taxon>
        <taxon>Spiralia</taxon>
        <taxon>Lophotrochozoa</taxon>
        <taxon>Mollusca</taxon>
        <taxon>Bivalvia</taxon>
        <taxon>Autobranchia</taxon>
        <taxon>Heteroconchia</taxon>
        <taxon>Euheterodonta</taxon>
        <taxon>Imparidentia</taxon>
        <taxon>Neoheterodontei</taxon>
        <taxon>Myida</taxon>
        <taxon>Dreissenoidea</taxon>
        <taxon>Dreissenidae</taxon>
        <taxon>Dreissena</taxon>
    </lineage>
</organism>
<gene>
    <name evidence="2" type="ORF">DPMN_103161</name>
</gene>
<dbReference type="AlphaFoldDB" id="A0A9D4H7J4"/>
<feature type="region of interest" description="Disordered" evidence="1">
    <location>
        <begin position="148"/>
        <end position="168"/>
    </location>
</feature>
<accession>A0A9D4H7J4</accession>